<evidence type="ECO:0000256" key="1">
    <source>
        <dbReference type="ARBA" id="ARBA00007033"/>
    </source>
</evidence>
<feature type="transmembrane region" description="Helical" evidence="2">
    <location>
        <begin position="12"/>
        <end position="30"/>
    </location>
</feature>
<dbReference type="Proteomes" id="UP000233551">
    <property type="component" value="Unassembled WGS sequence"/>
</dbReference>
<dbReference type="InterPro" id="IPR044821">
    <property type="entry name" value="At1g28695/At4g15970-like"/>
</dbReference>
<evidence type="ECO:0000313" key="7">
    <source>
        <dbReference type="Proteomes" id="UP000233551"/>
    </source>
</evidence>
<evidence type="ECO:0000259" key="3">
    <source>
        <dbReference type="Pfam" id="PF03407"/>
    </source>
</evidence>
<comment type="similarity">
    <text evidence="1 2">Belongs to the glycosyltransferase 77 family.</text>
</comment>
<sequence length="353" mass="40971">MEYLKDRVSHWVVLCVVLVGSSFIFINWSPSASTLLFQLQEQCGPHPTASPSSSNCNTSTAVDESYKDKLDGVLAETSMEGKMLIIAMFNKAYVEGDKSMLDIFLDGFWSGEGTRPFVDHLLLVSMDQTSWERCKFLRLHCYRIQTTGDEHFDKEELFMSRAFIDMMWRRTLFLKDVLTRGYSFIFTDTDILWLRDPFPRLNESVDLQVSVDRFNGKRWSEQNPINTGFYMIRSNNKTIKLFEEWYARRNNNSSYGLKEQDVLENMMHGGMFRKLGLKVRFLETVFFSGFCQNSKDIYVVTTFHANCCRTVAAKVTDLTAALRDWKRFKASSPNQTVPLPFRWSKHKACANTF</sequence>
<keyword evidence="2" id="KW-0808">Transferase</keyword>
<dbReference type="GO" id="GO:0000139">
    <property type="term" value="C:Golgi membrane"/>
    <property type="evidence" value="ECO:0007669"/>
    <property type="project" value="UniProtKB-SubCell"/>
</dbReference>
<dbReference type="PANTHER" id="PTHR46038:SF29">
    <property type="entry name" value="NUCLEOTIDE-DIPHOSPHO-SUGAR TRANSFERASE DOMAIN-CONTAINING PROTEIN"/>
    <property type="match status" value="1"/>
</dbReference>
<reference evidence="6" key="1">
    <citation type="journal article" date="2017" name="Plant J.">
        <title>The pomegranate (Punica granatum L.) genome and the genomics of punicalagin biosynthesis.</title>
        <authorList>
            <person name="Qin G."/>
            <person name="Xu C."/>
            <person name="Ming R."/>
            <person name="Tang H."/>
            <person name="Guyot R."/>
            <person name="Kramer E.M."/>
            <person name="Hu Y."/>
            <person name="Yi X."/>
            <person name="Qi Y."/>
            <person name="Xu X."/>
            <person name="Gao Z."/>
            <person name="Pan H."/>
            <person name="Jian J."/>
            <person name="Tian Y."/>
            <person name="Yue Z."/>
            <person name="Xu Y."/>
        </authorList>
    </citation>
    <scope>NUCLEOTIDE SEQUENCE [LARGE SCALE GENOMIC DNA]</scope>
    <source>
        <strain evidence="6">cv. Dabenzi</strain>
    </source>
</reference>
<dbReference type="Pfam" id="PF03407">
    <property type="entry name" value="Nucleotid_trans"/>
    <property type="match status" value="1"/>
</dbReference>
<dbReference type="EMBL" id="MTKT01002440">
    <property type="protein sequence ID" value="OWM79415.1"/>
    <property type="molecule type" value="Genomic_DNA"/>
</dbReference>
<protein>
    <recommendedName>
        <fullName evidence="2">Glycosyltransferase</fullName>
        <ecNumber evidence="2">2.4.2.-</ecNumber>
    </recommendedName>
</protein>
<dbReference type="EMBL" id="PGOL01003810">
    <property type="protein sequence ID" value="PKI39470.1"/>
    <property type="molecule type" value="Genomic_DNA"/>
</dbReference>
<evidence type="ECO:0000313" key="4">
    <source>
        <dbReference type="EMBL" id="OWM79415.1"/>
    </source>
</evidence>
<keyword evidence="2" id="KW-0961">Cell wall biogenesis/degradation</keyword>
<dbReference type="AlphaFoldDB" id="A0A218X2I8"/>
<organism evidence="4 6">
    <name type="scientific">Punica granatum</name>
    <name type="common">Pomegranate</name>
    <dbReference type="NCBI Taxonomy" id="22663"/>
    <lineage>
        <taxon>Eukaryota</taxon>
        <taxon>Viridiplantae</taxon>
        <taxon>Streptophyta</taxon>
        <taxon>Embryophyta</taxon>
        <taxon>Tracheophyta</taxon>
        <taxon>Spermatophyta</taxon>
        <taxon>Magnoliopsida</taxon>
        <taxon>eudicotyledons</taxon>
        <taxon>Gunneridae</taxon>
        <taxon>Pentapetalae</taxon>
        <taxon>rosids</taxon>
        <taxon>malvids</taxon>
        <taxon>Myrtales</taxon>
        <taxon>Lythraceae</taxon>
        <taxon>Punica</taxon>
    </lineage>
</organism>
<name>A0A218X2I8_PUNGR</name>
<comment type="subcellular location">
    <subcellularLocation>
        <location evidence="2">Golgi apparatus membrane</location>
        <topology evidence="2">Single-pass type II membrane protein</topology>
    </subcellularLocation>
</comment>
<dbReference type="InterPro" id="IPR029044">
    <property type="entry name" value="Nucleotide-diphossugar_trans"/>
</dbReference>
<evidence type="ECO:0000313" key="6">
    <source>
        <dbReference type="Proteomes" id="UP000197138"/>
    </source>
</evidence>
<keyword evidence="2" id="KW-0333">Golgi apparatus</keyword>
<gene>
    <name evidence="4" type="ORF">CDL15_Pgr022827</name>
    <name evidence="5" type="ORF">CRG98_040146</name>
</gene>
<dbReference type="PANTHER" id="PTHR46038">
    <property type="entry name" value="EXPRESSED PROTEIN-RELATED"/>
    <property type="match status" value="1"/>
</dbReference>
<keyword evidence="7" id="KW-1185">Reference proteome</keyword>
<accession>A0A218X2I8</accession>
<dbReference type="GO" id="GO:0016757">
    <property type="term" value="F:glycosyltransferase activity"/>
    <property type="evidence" value="ECO:0007669"/>
    <property type="project" value="UniProtKB-KW"/>
</dbReference>
<keyword evidence="2" id="KW-0472">Membrane</keyword>
<proteinExistence type="inferred from homology"/>
<evidence type="ECO:0000256" key="2">
    <source>
        <dbReference type="RuleBase" id="RU363055"/>
    </source>
</evidence>
<dbReference type="GO" id="GO:0071555">
    <property type="term" value="P:cell wall organization"/>
    <property type="evidence" value="ECO:0007669"/>
    <property type="project" value="UniProtKB-KW"/>
</dbReference>
<evidence type="ECO:0000313" key="5">
    <source>
        <dbReference type="EMBL" id="PKI39470.1"/>
    </source>
</evidence>
<keyword evidence="2" id="KW-0735">Signal-anchor</keyword>
<comment type="caution">
    <text evidence="4">The sequence shown here is derived from an EMBL/GenBank/DDBJ whole genome shotgun (WGS) entry which is preliminary data.</text>
</comment>
<dbReference type="EC" id="2.4.2.-" evidence="2"/>
<dbReference type="InterPro" id="IPR005069">
    <property type="entry name" value="Nucl-diP-sugar_transferase"/>
</dbReference>
<reference evidence="5 7" key="3">
    <citation type="submission" date="2017-11" db="EMBL/GenBank/DDBJ databases">
        <title>De-novo sequencing of pomegranate (Punica granatum L.) genome.</title>
        <authorList>
            <person name="Akparov Z."/>
            <person name="Amiraslanov A."/>
            <person name="Hajiyeva S."/>
            <person name="Abbasov M."/>
            <person name="Kaur K."/>
            <person name="Hamwieh A."/>
            <person name="Solovyev V."/>
            <person name="Salamov A."/>
            <person name="Braich B."/>
            <person name="Kosarev P."/>
            <person name="Mahmoud A."/>
            <person name="Hajiyev E."/>
            <person name="Babayeva S."/>
            <person name="Izzatullayeva V."/>
            <person name="Mammadov A."/>
            <person name="Mammadov A."/>
            <person name="Sharifova S."/>
            <person name="Ojaghi J."/>
            <person name="Eynullazada K."/>
            <person name="Bayramov B."/>
            <person name="Abdulazimova A."/>
            <person name="Shahmuradov I."/>
        </authorList>
    </citation>
    <scope>NUCLEOTIDE SEQUENCE [LARGE SCALE GENOMIC DNA]</scope>
    <source>
        <strain evidence="5">AG2017</strain>
        <strain evidence="7">cv. AG2017</strain>
        <tissue evidence="5">Leaf</tissue>
    </source>
</reference>
<dbReference type="SUPFAM" id="SSF53448">
    <property type="entry name" value="Nucleotide-diphospho-sugar transferases"/>
    <property type="match status" value="1"/>
</dbReference>
<dbReference type="OrthoDB" id="540503at2759"/>
<reference evidence="4" key="2">
    <citation type="submission" date="2017-06" db="EMBL/GenBank/DDBJ databases">
        <title>The pomegranate genome and the genomics of punicalagin biosynthesis.</title>
        <authorList>
            <person name="Xu C."/>
        </authorList>
    </citation>
    <scope>NUCLEOTIDE SEQUENCE [LARGE SCALE GENOMIC DNA]</scope>
    <source>
        <tissue evidence="4">Fresh leaf</tissue>
    </source>
</reference>
<dbReference type="Proteomes" id="UP000197138">
    <property type="component" value="Unassembled WGS sequence"/>
</dbReference>
<feature type="domain" description="Nucleotide-diphospho-sugar transferase" evidence="3">
    <location>
        <begin position="118"/>
        <end position="318"/>
    </location>
</feature>
<keyword evidence="2" id="KW-0812">Transmembrane</keyword>
<dbReference type="STRING" id="22663.A0A218X2I8"/>
<keyword evidence="2" id="KW-1133">Transmembrane helix</keyword>
<dbReference type="GeneID" id="116205761"/>
<keyword evidence="2" id="KW-0328">Glycosyltransferase</keyword>